<proteinExistence type="predicted"/>
<evidence type="ECO:0000259" key="7">
    <source>
        <dbReference type="PROSITE" id="PS50923"/>
    </source>
</evidence>
<name>A0A3Q2U5F8_FUNHE</name>
<dbReference type="Ensembl" id="ENSFHET00000006231.1">
    <property type="protein sequence ID" value="ENSFHEP00000025040.1"/>
    <property type="gene ID" value="ENSFHEG00000006998.1"/>
</dbReference>
<evidence type="ECO:0000256" key="4">
    <source>
        <dbReference type="ARBA" id="ARBA00023157"/>
    </source>
</evidence>
<dbReference type="Proteomes" id="UP000265000">
    <property type="component" value="Unplaced"/>
</dbReference>
<feature type="chain" id="PRO_5018789873" description="Sushi domain-containing protein" evidence="6">
    <location>
        <begin position="22"/>
        <end position="383"/>
    </location>
</feature>
<feature type="disulfide bond" evidence="5">
    <location>
        <begin position="266"/>
        <end position="309"/>
    </location>
</feature>
<feature type="disulfide bond" evidence="5">
    <location>
        <begin position="234"/>
        <end position="261"/>
    </location>
</feature>
<feature type="domain" description="Sushi" evidence="7">
    <location>
        <begin position="85"/>
        <end position="143"/>
    </location>
</feature>
<dbReference type="InterPro" id="IPR000436">
    <property type="entry name" value="Sushi_SCR_CCP_dom"/>
</dbReference>
<organism evidence="8 9">
    <name type="scientific">Fundulus heteroclitus</name>
    <name type="common">Killifish</name>
    <name type="synonym">Mummichog</name>
    <dbReference type="NCBI Taxonomy" id="8078"/>
    <lineage>
        <taxon>Eukaryota</taxon>
        <taxon>Metazoa</taxon>
        <taxon>Chordata</taxon>
        <taxon>Craniata</taxon>
        <taxon>Vertebrata</taxon>
        <taxon>Euteleostomi</taxon>
        <taxon>Actinopterygii</taxon>
        <taxon>Neopterygii</taxon>
        <taxon>Teleostei</taxon>
        <taxon>Neoteleostei</taxon>
        <taxon>Acanthomorphata</taxon>
        <taxon>Ovalentaria</taxon>
        <taxon>Atherinomorphae</taxon>
        <taxon>Cyprinodontiformes</taxon>
        <taxon>Fundulidae</taxon>
        <taxon>Fundulus</taxon>
    </lineage>
</organism>
<dbReference type="SUPFAM" id="SSF57535">
    <property type="entry name" value="Complement control module/SCR domain"/>
    <property type="match status" value="6"/>
</dbReference>
<evidence type="ECO:0000256" key="5">
    <source>
        <dbReference type="PROSITE-ProRule" id="PRU00302"/>
    </source>
</evidence>
<dbReference type="PANTHER" id="PTHR45656">
    <property type="entry name" value="PROTEIN CBR-CLEC-78"/>
    <property type="match status" value="1"/>
</dbReference>
<dbReference type="Gene3D" id="2.10.70.10">
    <property type="entry name" value="Complement Module, domain 1"/>
    <property type="match status" value="6"/>
</dbReference>
<keyword evidence="9" id="KW-1185">Reference proteome</keyword>
<dbReference type="CDD" id="cd00033">
    <property type="entry name" value="CCP"/>
    <property type="match status" value="6"/>
</dbReference>
<dbReference type="PANTHER" id="PTHR45656:SF4">
    <property type="entry name" value="PROTEIN CBR-CLEC-78"/>
    <property type="match status" value="1"/>
</dbReference>
<dbReference type="InterPro" id="IPR051277">
    <property type="entry name" value="SEZ6_CSMD_C4BPB_Regulators"/>
</dbReference>
<feature type="domain" description="Sushi" evidence="7">
    <location>
        <begin position="144"/>
        <end position="203"/>
    </location>
</feature>
<evidence type="ECO:0000256" key="1">
    <source>
        <dbReference type="ARBA" id="ARBA00022659"/>
    </source>
</evidence>
<feature type="domain" description="Sushi" evidence="7">
    <location>
        <begin position="204"/>
        <end position="263"/>
    </location>
</feature>
<dbReference type="PROSITE" id="PS50923">
    <property type="entry name" value="SUSHI"/>
    <property type="match status" value="6"/>
</dbReference>
<evidence type="ECO:0000256" key="6">
    <source>
        <dbReference type="SAM" id="SignalP"/>
    </source>
</evidence>
<dbReference type="AlphaFoldDB" id="A0A3Q2U5F8"/>
<accession>A0A3Q2U5F8</accession>
<keyword evidence="1 5" id="KW-0768">Sushi</keyword>
<reference evidence="8" key="2">
    <citation type="submission" date="2025-09" db="UniProtKB">
        <authorList>
            <consortium name="Ensembl"/>
        </authorList>
    </citation>
    <scope>IDENTIFICATION</scope>
</reference>
<dbReference type="FunFam" id="2.10.70.10:FF:000014">
    <property type="entry name" value="Membrane cofactor protein"/>
    <property type="match status" value="1"/>
</dbReference>
<dbReference type="InterPro" id="IPR035976">
    <property type="entry name" value="Sushi/SCR/CCP_sf"/>
</dbReference>
<dbReference type="Pfam" id="PF00084">
    <property type="entry name" value="Sushi"/>
    <property type="match status" value="6"/>
</dbReference>
<evidence type="ECO:0000313" key="8">
    <source>
        <dbReference type="Ensembl" id="ENSFHEP00000025040.1"/>
    </source>
</evidence>
<reference evidence="8" key="1">
    <citation type="submission" date="2025-08" db="UniProtKB">
        <authorList>
            <consortium name="Ensembl"/>
        </authorList>
    </citation>
    <scope>IDENTIFICATION</scope>
</reference>
<keyword evidence="2 6" id="KW-0732">Signal</keyword>
<feature type="domain" description="Sushi" evidence="7">
    <location>
        <begin position="264"/>
        <end position="323"/>
    </location>
</feature>
<feature type="disulfide bond" evidence="5">
    <location>
        <begin position="174"/>
        <end position="201"/>
    </location>
</feature>
<feature type="disulfide bond" evidence="5">
    <location>
        <begin position="114"/>
        <end position="141"/>
    </location>
</feature>
<dbReference type="GeneTree" id="ENSGT00940000163310"/>
<feature type="domain" description="Sushi" evidence="7">
    <location>
        <begin position="22"/>
        <end position="84"/>
    </location>
</feature>
<dbReference type="SMART" id="SM00032">
    <property type="entry name" value="CCP"/>
    <property type="match status" value="6"/>
</dbReference>
<evidence type="ECO:0000256" key="2">
    <source>
        <dbReference type="ARBA" id="ARBA00022729"/>
    </source>
</evidence>
<comment type="caution">
    <text evidence="5">Lacks conserved residue(s) required for the propagation of feature annotation.</text>
</comment>
<feature type="disulfide bond" evidence="5">
    <location>
        <begin position="55"/>
        <end position="82"/>
    </location>
</feature>
<protein>
    <recommendedName>
        <fullName evidence="7">Sushi domain-containing protein</fullName>
    </recommendedName>
</protein>
<evidence type="ECO:0000256" key="3">
    <source>
        <dbReference type="ARBA" id="ARBA00022737"/>
    </source>
</evidence>
<feature type="domain" description="Sushi" evidence="7">
    <location>
        <begin position="324"/>
        <end position="382"/>
    </location>
</feature>
<feature type="signal peptide" evidence="6">
    <location>
        <begin position="1"/>
        <end position="21"/>
    </location>
</feature>
<feature type="disulfide bond" evidence="5">
    <location>
        <begin position="353"/>
        <end position="380"/>
    </location>
</feature>
<keyword evidence="4 5" id="KW-1015">Disulfide bond</keyword>
<evidence type="ECO:0000313" key="9">
    <source>
        <dbReference type="Proteomes" id="UP000265000"/>
    </source>
</evidence>
<keyword evidence="3" id="KW-0677">Repeat</keyword>
<sequence>MGVAALFLLSSLCLFAITAQAQQCSKPSGGPNMDLKPEYILNTTFEDGATVAFSCNPGYTPAGGSPTITCTAGLWSEVLLRCERKNCGALEEVANGEITYINGTEFGDTAKVTCKLGYNPVGGSAVMRCDVEGWTGRLPTCEVVKCVPPGGIVNGTFSPMKEFYEYREVVQYSCNKDLELNGSRELICSEDGNFSPAPPNCVWVECKDPVIENAELQSGSRPPHRLNAALIYICKTGYTMEGPSTVTCDLNSQWSPSLPKCNTQQCSKPSGGPNMDLRPDYMTQTTFEDGATVAFTCHPGYTPVPTITCTAGQWSAVQLRCEKKNCGALPEVTNGEIIYTDGTEFGDTAKVQCEPGYYPVGGSAVLRCGVEGWMGRLPTCEAT</sequence>
<dbReference type="STRING" id="8078.ENSFHEP00000025040"/>